<comment type="caution">
    <text evidence="1">The sequence shown here is derived from an EMBL/GenBank/DDBJ whole genome shotgun (WGS) entry which is preliminary data.</text>
</comment>
<sequence>MQVDSKTAQRTVGLVNRVQVALGEEVSQKNTERLKRLAVYLDESLVGTLEGIMKNQEENLENPNLNRENIVEGWFLALQNREREDLEIRRRLGAIL</sequence>
<proteinExistence type="predicted"/>
<dbReference type="Proteomes" id="UP000176501">
    <property type="component" value="Unassembled WGS sequence"/>
</dbReference>
<dbReference type="AlphaFoldDB" id="A0A1F7W891"/>
<evidence type="ECO:0000313" key="2">
    <source>
        <dbReference type="Proteomes" id="UP000176501"/>
    </source>
</evidence>
<reference evidence="1 2" key="1">
    <citation type="journal article" date="2016" name="Nat. Commun.">
        <title>Thousands of microbial genomes shed light on interconnected biogeochemical processes in an aquifer system.</title>
        <authorList>
            <person name="Anantharaman K."/>
            <person name="Brown C.T."/>
            <person name="Hug L.A."/>
            <person name="Sharon I."/>
            <person name="Castelle C.J."/>
            <person name="Probst A.J."/>
            <person name="Thomas B.C."/>
            <person name="Singh A."/>
            <person name="Wilkins M.J."/>
            <person name="Karaoz U."/>
            <person name="Brodie E.L."/>
            <person name="Williams K.H."/>
            <person name="Hubbard S.S."/>
            <person name="Banfield J.F."/>
        </authorList>
    </citation>
    <scope>NUCLEOTIDE SEQUENCE [LARGE SCALE GENOMIC DNA]</scope>
</reference>
<evidence type="ECO:0000313" key="1">
    <source>
        <dbReference type="EMBL" id="OGL99012.1"/>
    </source>
</evidence>
<protein>
    <submittedName>
        <fullName evidence="1">Uncharacterized protein</fullName>
    </submittedName>
</protein>
<organism evidence="1 2">
    <name type="scientific">Candidatus Uhrbacteria bacterium RIFOXYB2_FULL_57_15</name>
    <dbReference type="NCBI Taxonomy" id="1802422"/>
    <lineage>
        <taxon>Bacteria</taxon>
        <taxon>Candidatus Uhriibacteriota</taxon>
    </lineage>
</organism>
<gene>
    <name evidence="1" type="ORF">A2304_02585</name>
</gene>
<accession>A0A1F7W891</accession>
<name>A0A1F7W891_9BACT</name>
<dbReference type="EMBL" id="MGFE01000011">
    <property type="protein sequence ID" value="OGL99012.1"/>
    <property type="molecule type" value="Genomic_DNA"/>
</dbReference>